<proteinExistence type="predicted"/>
<organism evidence="3 4">
    <name type="scientific">Amycolatopsis lexingtonensis</name>
    <dbReference type="NCBI Taxonomy" id="218822"/>
    <lineage>
        <taxon>Bacteria</taxon>
        <taxon>Bacillati</taxon>
        <taxon>Actinomycetota</taxon>
        <taxon>Actinomycetes</taxon>
        <taxon>Pseudonocardiales</taxon>
        <taxon>Pseudonocardiaceae</taxon>
        <taxon>Amycolatopsis</taxon>
    </lineage>
</organism>
<dbReference type="InterPro" id="IPR000073">
    <property type="entry name" value="AB_hydrolase_1"/>
</dbReference>
<dbReference type="Pfam" id="PF12697">
    <property type="entry name" value="Abhydrolase_6"/>
    <property type="match status" value="1"/>
</dbReference>
<evidence type="ECO:0000313" key="3">
    <source>
        <dbReference type="EMBL" id="MBE1501718.1"/>
    </source>
</evidence>
<protein>
    <submittedName>
        <fullName evidence="3">Pimeloyl-ACP methyl ester carboxylesterase</fullName>
    </submittedName>
</protein>
<reference evidence="3 4" key="1">
    <citation type="submission" date="2020-10" db="EMBL/GenBank/DDBJ databases">
        <title>Sequencing the genomes of 1000 actinobacteria strains.</title>
        <authorList>
            <person name="Klenk H.-P."/>
        </authorList>
    </citation>
    <scope>NUCLEOTIDE SEQUENCE [LARGE SCALE GENOMIC DNA]</scope>
    <source>
        <strain evidence="3 4">DSM 44653</strain>
    </source>
</reference>
<name>A0ABR9IEW3_9PSEU</name>
<feature type="signal peptide" evidence="1">
    <location>
        <begin position="1"/>
        <end position="21"/>
    </location>
</feature>
<accession>A0ABR9IEW3</accession>
<evidence type="ECO:0000313" key="4">
    <source>
        <dbReference type="Proteomes" id="UP000631670"/>
    </source>
</evidence>
<dbReference type="InterPro" id="IPR029058">
    <property type="entry name" value="AB_hydrolase_fold"/>
</dbReference>
<keyword evidence="4" id="KW-1185">Reference proteome</keyword>
<keyword evidence="1" id="KW-0732">Signal</keyword>
<feature type="chain" id="PRO_5047288664" evidence="1">
    <location>
        <begin position="22"/>
        <end position="256"/>
    </location>
</feature>
<dbReference type="RefSeq" id="WP_086859251.1">
    <property type="nucleotide sequence ID" value="NZ_JADBEG010000001.1"/>
</dbReference>
<evidence type="ECO:0000256" key="1">
    <source>
        <dbReference type="SAM" id="SignalP"/>
    </source>
</evidence>
<dbReference type="Proteomes" id="UP000631670">
    <property type="component" value="Unassembled WGS sequence"/>
</dbReference>
<evidence type="ECO:0000259" key="2">
    <source>
        <dbReference type="Pfam" id="PF12697"/>
    </source>
</evidence>
<comment type="caution">
    <text evidence="3">The sequence shown here is derived from an EMBL/GenBank/DDBJ whole genome shotgun (WGS) entry which is preliminary data.</text>
</comment>
<dbReference type="EMBL" id="JADBEG010000001">
    <property type="protein sequence ID" value="MBE1501718.1"/>
    <property type="molecule type" value="Genomic_DNA"/>
</dbReference>
<dbReference type="PANTHER" id="PTHR37017:SF11">
    <property type="entry name" value="ESTERASE_LIPASE_THIOESTERASE DOMAIN-CONTAINING PROTEIN"/>
    <property type="match status" value="1"/>
</dbReference>
<dbReference type="PANTHER" id="PTHR37017">
    <property type="entry name" value="AB HYDROLASE-1 DOMAIN-CONTAINING PROTEIN-RELATED"/>
    <property type="match status" value="1"/>
</dbReference>
<dbReference type="Gene3D" id="3.40.50.1820">
    <property type="entry name" value="alpha/beta hydrolase"/>
    <property type="match status" value="1"/>
</dbReference>
<feature type="domain" description="AB hydrolase-1" evidence="2">
    <location>
        <begin position="36"/>
        <end position="249"/>
    </location>
</feature>
<dbReference type="SUPFAM" id="SSF53474">
    <property type="entry name" value="alpha/beta-Hydrolases"/>
    <property type="match status" value="1"/>
</dbReference>
<sequence>MKRALGALGVAAVVGAGVLTAATPGAAVTSHPKPTVVLVHGAFEDASAWAPVTHRLLAEHYPVLVPAVPLRGVAADVASLQGVLDSVPGPKILVGHSYGGLLISELAGSTREVKALVYAAAFIPEAGETAGQLNAQFPGSLIGPSTTHTVGPELFVNAASYPSLFAAGLPALDTAVAAAGQRPILAAAFDEKILATAPAGIRKYALVATHDNAIPPAAERFEARRAHASITEVDSPHAIATAAPDSVVDVIHRATR</sequence>
<gene>
    <name evidence="3" type="ORF">H4696_008818</name>
</gene>
<dbReference type="InterPro" id="IPR052897">
    <property type="entry name" value="Sec-Metab_Biosynth_Hydrolase"/>
</dbReference>